<dbReference type="EMBL" id="JXTC01000200">
    <property type="protein sequence ID" value="PON82168.1"/>
    <property type="molecule type" value="Genomic_DNA"/>
</dbReference>
<accession>A0A2P5E9D8</accession>
<comment type="caution">
    <text evidence="1">The sequence shown here is derived from an EMBL/GenBank/DDBJ whole genome shotgun (WGS) entry which is preliminary data.</text>
</comment>
<sequence>MKQLIGEFFGIIEDLFRVVLVATWQSLCL</sequence>
<dbReference type="AlphaFoldDB" id="A0A2P5E9D8"/>
<organism evidence="1 2">
    <name type="scientific">Trema orientale</name>
    <name type="common">Charcoal tree</name>
    <name type="synonym">Celtis orientalis</name>
    <dbReference type="NCBI Taxonomy" id="63057"/>
    <lineage>
        <taxon>Eukaryota</taxon>
        <taxon>Viridiplantae</taxon>
        <taxon>Streptophyta</taxon>
        <taxon>Embryophyta</taxon>
        <taxon>Tracheophyta</taxon>
        <taxon>Spermatophyta</taxon>
        <taxon>Magnoliopsida</taxon>
        <taxon>eudicotyledons</taxon>
        <taxon>Gunneridae</taxon>
        <taxon>Pentapetalae</taxon>
        <taxon>rosids</taxon>
        <taxon>fabids</taxon>
        <taxon>Rosales</taxon>
        <taxon>Cannabaceae</taxon>
        <taxon>Trema</taxon>
    </lineage>
</organism>
<gene>
    <name evidence="1" type="ORF">TorRG33x02_220190</name>
</gene>
<keyword evidence="2" id="KW-1185">Reference proteome</keyword>
<name>A0A2P5E9D8_TREOI</name>
<reference evidence="2" key="1">
    <citation type="submission" date="2016-06" db="EMBL/GenBank/DDBJ databases">
        <title>Parallel loss of symbiosis genes in relatives of nitrogen-fixing non-legume Parasponia.</title>
        <authorList>
            <person name="Van Velzen R."/>
            <person name="Holmer R."/>
            <person name="Bu F."/>
            <person name="Rutten L."/>
            <person name="Van Zeijl A."/>
            <person name="Liu W."/>
            <person name="Santuari L."/>
            <person name="Cao Q."/>
            <person name="Sharma T."/>
            <person name="Shen D."/>
            <person name="Roswanjaya Y."/>
            <person name="Wardhani T."/>
            <person name="Kalhor M.S."/>
            <person name="Jansen J."/>
            <person name="Van den Hoogen J."/>
            <person name="Gungor B."/>
            <person name="Hartog M."/>
            <person name="Hontelez J."/>
            <person name="Verver J."/>
            <person name="Yang W.-C."/>
            <person name="Schijlen E."/>
            <person name="Repin R."/>
            <person name="Schilthuizen M."/>
            <person name="Schranz E."/>
            <person name="Heidstra R."/>
            <person name="Miyata K."/>
            <person name="Fedorova E."/>
            <person name="Kohlen W."/>
            <person name="Bisseling T."/>
            <person name="Smit S."/>
            <person name="Geurts R."/>
        </authorList>
    </citation>
    <scope>NUCLEOTIDE SEQUENCE [LARGE SCALE GENOMIC DNA]</scope>
    <source>
        <strain evidence="2">cv. RG33-2</strain>
    </source>
</reference>
<evidence type="ECO:0000313" key="1">
    <source>
        <dbReference type="EMBL" id="PON82168.1"/>
    </source>
</evidence>
<protein>
    <submittedName>
        <fullName evidence="1">Uncharacterized protein</fullName>
    </submittedName>
</protein>
<dbReference type="Proteomes" id="UP000237000">
    <property type="component" value="Unassembled WGS sequence"/>
</dbReference>
<dbReference type="InParanoid" id="A0A2P5E9D8"/>
<proteinExistence type="predicted"/>
<evidence type="ECO:0000313" key="2">
    <source>
        <dbReference type="Proteomes" id="UP000237000"/>
    </source>
</evidence>